<reference evidence="2" key="1">
    <citation type="submission" date="2020-02" db="EMBL/GenBank/DDBJ databases">
        <authorList>
            <person name="Meier V. D."/>
        </authorList>
    </citation>
    <scope>NUCLEOTIDE SEQUENCE</scope>
    <source>
        <strain evidence="2">AVDCRST_MAG67</strain>
    </source>
</reference>
<keyword evidence="1" id="KW-1133">Transmembrane helix</keyword>
<accession>A0A6J4T0X2</accession>
<feature type="transmembrane region" description="Helical" evidence="1">
    <location>
        <begin position="6"/>
        <end position="28"/>
    </location>
</feature>
<dbReference type="AlphaFoldDB" id="A0A6J4T0X2"/>
<sequence>MPFNLGPGELLIIGLMVVVPIAIVIIVVRRNT</sequence>
<keyword evidence="1" id="KW-0812">Transmembrane</keyword>
<organism evidence="2">
    <name type="scientific">uncultured Solirubrobacteraceae bacterium</name>
    <dbReference type="NCBI Taxonomy" id="1162706"/>
    <lineage>
        <taxon>Bacteria</taxon>
        <taxon>Bacillati</taxon>
        <taxon>Actinomycetota</taxon>
        <taxon>Thermoleophilia</taxon>
        <taxon>Solirubrobacterales</taxon>
        <taxon>Solirubrobacteraceae</taxon>
        <taxon>environmental samples</taxon>
    </lineage>
</organism>
<dbReference type="EMBL" id="CADCVQ010000110">
    <property type="protein sequence ID" value="CAA9510245.1"/>
    <property type="molecule type" value="Genomic_DNA"/>
</dbReference>
<gene>
    <name evidence="2" type="ORF">AVDCRST_MAG67-2673</name>
</gene>
<evidence type="ECO:0000313" key="2">
    <source>
        <dbReference type="EMBL" id="CAA9510245.1"/>
    </source>
</evidence>
<protein>
    <submittedName>
        <fullName evidence="2">Uncharacterized protein</fullName>
    </submittedName>
</protein>
<name>A0A6J4T0X2_9ACTN</name>
<keyword evidence="1" id="KW-0472">Membrane</keyword>
<evidence type="ECO:0000256" key="1">
    <source>
        <dbReference type="SAM" id="Phobius"/>
    </source>
</evidence>
<proteinExistence type="predicted"/>